<name>A0ABQ9RPY7_9PEZI</name>
<gene>
    <name evidence="1" type="ORF">CTAM01_01878</name>
</gene>
<comment type="caution">
    <text evidence="1">The sequence shown here is derived from an EMBL/GenBank/DDBJ whole genome shotgun (WGS) entry which is preliminary data.</text>
</comment>
<evidence type="ECO:0000313" key="2">
    <source>
        <dbReference type="Proteomes" id="UP001227543"/>
    </source>
</evidence>
<keyword evidence="2" id="KW-1185">Reference proteome</keyword>
<evidence type="ECO:0000313" key="1">
    <source>
        <dbReference type="EMBL" id="KAK1509755.1"/>
    </source>
</evidence>
<dbReference type="RefSeq" id="XP_060387452.1">
    <property type="nucleotide sequence ID" value="XM_060517918.1"/>
</dbReference>
<reference evidence="1 2" key="1">
    <citation type="submission" date="2016-10" db="EMBL/GenBank/DDBJ databases">
        <title>The genome sequence of Colletotrichum fioriniae PJ7.</title>
        <authorList>
            <person name="Baroncelli R."/>
        </authorList>
    </citation>
    <scope>NUCLEOTIDE SEQUENCE [LARGE SCALE GENOMIC DNA]</scope>
    <source>
        <strain evidence="1 2">Tom-12</strain>
    </source>
</reference>
<dbReference type="GeneID" id="85402156"/>
<organism evidence="1 2">
    <name type="scientific">Colletotrichum tamarilloi</name>
    <dbReference type="NCBI Taxonomy" id="1209934"/>
    <lineage>
        <taxon>Eukaryota</taxon>
        <taxon>Fungi</taxon>
        <taxon>Dikarya</taxon>
        <taxon>Ascomycota</taxon>
        <taxon>Pezizomycotina</taxon>
        <taxon>Sordariomycetes</taxon>
        <taxon>Hypocreomycetidae</taxon>
        <taxon>Glomerellales</taxon>
        <taxon>Glomerellaceae</taxon>
        <taxon>Colletotrichum</taxon>
        <taxon>Colletotrichum acutatum species complex</taxon>
    </lineage>
</organism>
<protein>
    <submittedName>
        <fullName evidence="1">Uncharacterized protein</fullName>
    </submittedName>
</protein>
<sequence length="281" mass="31025">MIPPLALTFTIHHSPLALSLRPPVPDGRPLPCEPPLPILRNPFTNQEGSPGTIPVLAFPLPGSAQSSHPLAPNSDSSLSPSRHLSHLVLYVLTLELPPSVLPKRRGGGGRHRDPHGIRSGDQIFTLTSLCQTIWSNSWNRNSETHGRNATEFSSFSDYSFVFLFLILVRFPARAQLPAHTRWMFDGTLICPFQCTNANVRSGPQPARRCIALLYSVRLRSSPSFPSHRLSLSFWYPRSVYPCLLDINSAAFDIPAQSAGRSPILIPISSLIQYRPGPACRL</sequence>
<proteinExistence type="predicted"/>
<accession>A0ABQ9RPY7</accession>
<dbReference type="Proteomes" id="UP001227543">
    <property type="component" value="Unassembled WGS sequence"/>
</dbReference>
<dbReference type="EMBL" id="MLFU01000004">
    <property type="protein sequence ID" value="KAK1509755.1"/>
    <property type="molecule type" value="Genomic_DNA"/>
</dbReference>